<dbReference type="EMBL" id="JAUHHV010000009">
    <property type="protein sequence ID" value="KAK1412556.1"/>
    <property type="molecule type" value="Genomic_DNA"/>
</dbReference>
<feature type="compositionally biased region" description="Polar residues" evidence="2">
    <location>
        <begin position="105"/>
        <end position="116"/>
    </location>
</feature>
<evidence type="ECO:0000256" key="1">
    <source>
        <dbReference type="SAM" id="Coils"/>
    </source>
</evidence>
<name>A0AAD8K1G4_TARER</name>
<feature type="coiled-coil region" evidence="1">
    <location>
        <begin position="221"/>
        <end position="248"/>
    </location>
</feature>
<gene>
    <name evidence="3" type="ORF">QVD17_33911</name>
</gene>
<comment type="caution">
    <text evidence="3">The sequence shown here is derived from an EMBL/GenBank/DDBJ whole genome shotgun (WGS) entry which is preliminary data.</text>
</comment>
<feature type="region of interest" description="Disordered" evidence="2">
    <location>
        <begin position="1"/>
        <end position="21"/>
    </location>
</feature>
<keyword evidence="4" id="KW-1185">Reference proteome</keyword>
<evidence type="ECO:0000256" key="2">
    <source>
        <dbReference type="SAM" id="MobiDB-lite"/>
    </source>
</evidence>
<sequence>MAPSSTKSPSPIPQFKESSPVSDKQFWSILRNRIDTLLETQKDQTLSCEGGNRAKRLKEDSLLLLRGFDSVADSLTQLSNNLDNALQGAKDLARAPTLSDVLHSSLQQAKTNQNSLNEEEQEDQNSDPNKRGIKRKLDPEEVTEETRDNPKEFGKLNRAKNIALSMAKRAGFLAREMKSMKSDLCFMQERCSILEEENRRLRDGFVKGVPPEEDDLVRLQLEALLAEKSRLANDNSNLTRENQCLRQLVEYHQLTSRQNEEEDEVTDDYYERVISGVCLDFSSPPPGIPEDVVGEEGDDVSERLETRCLNDNYDEERC</sequence>
<feature type="compositionally biased region" description="Basic and acidic residues" evidence="2">
    <location>
        <begin position="135"/>
        <end position="154"/>
    </location>
</feature>
<protein>
    <submittedName>
        <fullName evidence="3">Uncharacterized protein</fullName>
    </submittedName>
</protein>
<dbReference type="Proteomes" id="UP001229421">
    <property type="component" value="Unassembled WGS sequence"/>
</dbReference>
<dbReference type="AlphaFoldDB" id="A0AAD8K1G4"/>
<evidence type="ECO:0000313" key="3">
    <source>
        <dbReference type="EMBL" id="KAK1412556.1"/>
    </source>
</evidence>
<dbReference type="PANTHER" id="PTHR31016">
    <property type="entry name" value="OS04G0228100 PROTEIN"/>
    <property type="match status" value="1"/>
</dbReference>
<reference evidence="3" key="1">
    <citation type="journal article" date="2023" name="bioRxiv">
        <title>Improved chromosome-level genome assembly for marigold (Tagetes erecta).</title>
        <authorList>
            <person name="Jiang F."/>
            <person name="Yuan L."/>
            <person name="Wang S."/>
            <person name="Wang H."/>
            <person name="Xu D."/>
            <person name="Wang A."/>
            <person name="Fan W."/>
        </authorList>
    </citation>
    <scope>NUCLEOTIDE SEQUENCE</scope>
    <source>
        <strain evidence="3">WSJ</strain>
        <tissue evidence="3">Leaf</tissue>
    </source>
</reference>
<feature type="region of interest" description="Disordered" evidence="2">
    <location>
        <begin position="105"/>
        <end position="154"/>
    </location>
</feature>
<evidence type="ECO:0000313" key="4">
    <source>
        <dbReference type="Proteomes" id="UP001229421"/>
    </source>
</evidence>
<keyword evidence="1" id="KW-0175">Coiled coil</keyword>
<accession>A0AAD8K1G4</accession>
<proteinExistence type="predicted"/>
<organism evidence="3 4">
    <name type="scientific">Tagetes erecta</name>
    <name type="common">African marigold</name>
    <dbReference type="NCBI Taxonomy" id="13708"/>
    <lineage>
        <taxon>Eukaryota</taxon>
        <taxon>Viridiplantae</taxon>
        <taxon>Streptophyta</taxon>
        <taxon>Embryophyta</taxon>
        <taxon>Tracheophyta</taxon>
        <taxon>Spermatophyta</taxon>
        <taxon>Magnoliopsida</taxon>
        <taxon>eudicotyledons</taxon>
        <taxon>Gunneridae</taxon>
        <taxon>Pentapetalae</taxon>
        <taxon>asterids</taxon>
        <taxon>campanulids</taxon>
        <taxon>Asterales</taxon>
        <taxon>Asteraceae</taxon>
        <taxon>Asteroideae</taxon>
        <taxon>Heliantheae alliance</taxon>
        <taxon>Tageteae</taxon>
        <taxon>Tagetes</taxon>
    </lineage>
</organism>
<dbReference type="PANTHER" id="PTHR31016:SF2">
    <property type="entry name" value="OS04G0228100 PROTEIN"/>
    <property type="match status" value="1"/>
</dbReference>